<dbReference type="Proteomes" id="UP000249819">
    <property type="component" value="Unassembled WGS sequence"/>
</dbReference>
<proteinExistence type="predicted"/>
<reference evidence="1 2" key="1">
    <citation type="submission" date="2018-06" db="EMBL/GenBank/DDBJ databases">
        <title>Genomic Encyclopedia of Archaeal and Bacterial Type Strains, Phase II (KMG-II): from individual species to whole genera.</title>
        <authorList>
            <person name="Goeker M."/>
        </authorList>
    </citation>
    <scope>NUCLEOTIDE SEQUENCE [LARGE SCALE GENOMIC DNA]</scope>
    <source>
        <strain evidence="1 2">DSM 29821</strain>
    </source>
</reference>
<keyword evidence="2" id="KW-1185">Reference proteome</keyword>
<name>A0A327WCS2_9BACT</name>
<gene>
    <name evidence="1" type="ORF">CLV59_101463</name>
</gene>
<sequence length="99" mass="11372">MITSVNFETYTASRKSVTIDYGTWKQQQDTIYITCATGLGKNDTQRFLLSADKQKLIRFSSGQAIDTSKNTIYRYHPGAECPFEVREKIRLKVYDLGHL</sequence>
<protein>
    <submittedName>
        <fullName evidence="1">Uncharacterized protein</fullName>
    </submittedName>
</protein>
<dbReference type="AlphaFoldDB" id="A0A327WCS2"/>
<comment type="caution">
    <text evidence="1">The sequence shown here is derived from an EMBL/GenBank/DDBJ whole genome shotgun (WGS) entry which is preliminary data.</text>
</comment>
<dbReference type="EMBL" id="QLMA01000001">
    <property type="protein sequence ID" value="RAJ87702.1"/>
    <property type="molecule type" value="Genomic_DNA"/>
</dbReference>
<organism evidence="1 2">
    <name type="scientific">Chitinophaga dinghuensis</name>
    <dbReference type="NCBI Taxonomy" id="1539050"/>
    <lineage>
        <taxon>Bacteria</taxon>
        <taxon>Pseudomonadati</taxon>
        <taxon>Bacteroidota</taxon>
        <taxon>Chitinophagia</taxon>
        <taxon>Chitinophagales</taxon>
        <taxon>Chitinophagaceae</taxon>
        <taxon>Chitinophaga</taxon>
    </lineage>
</organism>
<accession>A0A327WCS2</accession>
<evidence type="ECO:0000313" key="2">
    <source>
        <dbReference type="Proteomes" id="UP000249819"/>
    </source>
</evidence>
<evidence type="ECO:0000313" key="1">
    <source>
        <dbReference type="EMBL" id="RAJ87702.1"/>
    </source>
</evidence>